<keyword evidence="6" id="KW-1185">Reference proteome</keyword>
<protein>
    <recommendedName>
        <fullName evidence="4">Leucine-rich repeat-containing N-terminal plant-type domain-containing protein</fullName>
    </recommendedName>
</protein>
<dbReference type="PANTHER" id="PTHR47988">
    <property type="entry name" value="SOMATIC EMBRYOGENESIS RECEPTOR KINASE 1"/>
    <property type="match status" value="1"/>
</dbReference>
<dbReference type="AlphaFoldDB" id="A0A9P1E4X0"/>
<dbReference type="InterPro" id="IPR013210">
    <property type="entry name" value="LRR_N_plant-typ"/>
</dbReference>
<proteinExistence type="predicted"/>
<keyword evidence="1" id="KW-0433">Leucine-rich repeat</keyword>
<dbReference type="Pfam" id="PF00560">
    <property type="entry name" value="LRR_1"/>
    <property type="match status" value="3"/>
</dbReference>
<gene>
    <name evidence="5" type="ORF">CEURO_LOCUS7058</name>
</gene>
<dbReference type="Pfam" id="PF08263">
    <property type="entry name" value="LRRNT_2"/>
    <property type="match status" value="1"/>
</dbReference>
<evidence type="ECO:0000313" key="6">
    <source>
        <dbReference type="Proteomes" id="UP001152484"/>
    </source>
</evidence>
<organism evidence="5 6">
    <name type="scientific">Cuscuta europaea</name>
    <name type="common">European dodder</name>
    <dbReference type="NCBI Taxonomy" id="41803"/>
    <lineage>
        <taxon>Eukaryota</taxon>
        <taxon>Viridiplantae</taxon>
        <taxon>Streptophyta</taxon>
        <taxon>Embryophyta</taxon>
        <taxon>Tracheophyta</taxon>
        <taxon>Spermatophyta</taxon>
        <taxon>Magnoliopsida</taxon>
        <taxon>eudicotyledons</taxon>
        <taxon>Gunneridae</taxon>
        <taxon>Pentapetalae</taxon>
        <taxon>asterids</taxon>
        <taxon>lamiids</taxon>
        <taxon>Solanales</taxon>
        <taxon>Convolvulaceae</taxon>
        <taxon>Cuscuteae</taxon>
        <taxon>Cuscuta</taxon>
        <taxon>Cuscuta subgen. Cuscuta</taxon>
    </lineage>
</organism>
<keyword evidence="3" id="KW-0677">Repeat</keyword>
<evidence type="ECO:0000313" key="5">
    <source>
        <dbReference type="EMBL" id="CAH9079106.1"/>
    </source>
</evidence>
<feature type="domain" description="Leucine-rich repeat-containing N-terminal plant-type" evidence="4">
    <location>
        <begin position="55"/>
        <end position="94"/>
    </location>
</feature>
<dbReference type="SUPFAM" id="SSF52058">
    <property type="entry name" value="L domain-like"/>
    <property type="match status" value="1"/>
</dbReference>
<dbReference type="InterPro" id="IPR001611">
    <property type="entry name" value="Leu-rich_rpt"/>
</dbReference>
<dbReference type="FunFam" id="3.80.10.10:FF:000024">
    <property type="entry name" value="Somatic embryogenesis receptor kinase 1"/>
    <property type="match status" value="1"/>
</dbReference>
<evidence type="ECO:0000256" key="3">
    <source>
        <dbReference type="ARBA" id="ARBA00022737"/>
    </source>
</evidence>
<dbReference type="OrthoDB" id="544346at2759"/>
<comment type="caution">
    <text evidence="5">The sequence shown here is derived from an EMBL/GenBank/DDBJ whole genome shotgun (WGS) entry which is preliminary data.</text>
</comment>
<dbReference type="EMBL" id="CAMAPE010000010">
    <property type="protein sequence ID" value="CAH9079106.1"/>
    <property type="molecule type" value="Genomic_DNA"/>
</dbReference>
<dbReference type="InterPro" id="IPR032675">
    <property type="entry name" value="LRR_dom_sf"/>
</dbReference>
<evidence type="ECO:0000256" key="1">
    <source>
        <dbReference type="ARBA" id="ARBA00022614"/>
    </source>
</evidence>
<name>A0A9P1E4X0_CUSEU</name>
<sequence>MSCFCLLTRQSPSAPIHSIERKKSMKQEQAARRVLKTEWLLLLPLFLQLSFVFANHEGDVLHTLKEKLEDPNNVLQSWDPTLVNPCTWFHITCNSNNEVTRIDLGNSSLSGELISTGLGGLSSLQYLELYSNSIYGSIPSDLGKLTNLISLDLYYNQLSGTIPGNWGNLTNLRFLDFSDNSLSGTITLNHGVLQKLTCISFMNNQGLECSA</sequence>
<evidence type="ECO:0000256" key="2">
    <source>
        <dbReference type="ARBA" id="ARBA00022729"/>
    </source>
</evidence>
<reference evidence="5" key="1">
    <citation type="submission" date="2022-07" db="EMBL/GenBank/DDBJ databases">
        <authorList>
            <person name="Macas J."/>
            <person name="Novak P."/>
            <person name="Neumann P."/>
        </authorList>
    </citation>
    <scope>NUCLEOTIDE SEQUENCE</scope>
</reference>
<accession>A0A9P1E4X0</accession>
<evidence type="ECO:0000259" key="4">
    <source>
        <dbReference type="Pfam" id="PF08263"/>
    </source>
</evidence>
<keyword evidence="2" id="KW-0732">Signal</keyword>
<dbReference type="Proteomes" id="UP001152484">
    <property type="component" value="Unassembled WGS sequence"/>
</dbReference>
<dbReference type="Gene3D" id="3.80.10.10">
    <property type="entry name" value="Ribonuclease Inhibitor"/>
    <property type="match status" value="1"/>
</dbReference>